<feature type="binding site" evidence="4">
    <location>
        <position position="37"/>
    </location>
    <ligand>
        <name>Zn(2+)</name>
        <dbReference type="ChEBI" id="CHEBI:29105"/>
    </ligand>
</feature>
<dbReference type="AlphaFoldDB" id="A0A841JX47"/>
<dbReference type="SMART" id="SM00947">
    <property type="entry name" value="Pro_CA"/>
    <property type="match status" value="1"/>
</dbReference>
<keyword evidence="6" id="KW-1185">Reference proteome</keyword>
<evidence type="ECO:0000313" key="5">
    <source>
        <dbReference type="EMBL" id="MBB6143561.1"/>
    </source>
</evidence>
<keyword evidence="3 4" id="KW-0862">Zinc</keyword>
<feature type="binding site" evidence="4">
    <location>
        <position position="35"/>
    </location>
    <ligand>
        <name>Zn(2+)</name>
        <dbReference type="ChEBI" id="CHEBI:29105"/>
    </ligand>
</feature>
<dbReference type="SUPFAM" id="SSF53056">
    <property type="entry name" value="beta-carbonic anhydrase, cab"/>
    <property type="match status" value="1"/>
</dbReference>
<comment type="cofactor">
    <cofactor evidence="4">
        <name>Zn(2+)</name>
        <dbReference type="ChEBI" id="CHEBI:29105"/>
    </cofactor>
    <text evidence="4">Binds 1 zinc ion per subunit.</text>
</comment>
<proteinExistence type="inferred from homology"/>
<dbReference type="EC" id="4.2.1.1" evidence="5"/>
<comment type="similarity">
    <text evidence="1">Belongs to the beta-class carbonic anhydrase family.</text>
</comment>
<dbReference type="Gene3D" id="3.40.1050.10">
    <property type="entry name" value="Carbonic anhydrase"/>
    <property type="match status" value="1"/>
</dbReference>
<gene>
    <name evidence="5" type="ORF">HNQ77_001510</name>
</gene>
<dbReference type="GO" id="GO:0008270">
    <property type="term" value="F:zinc ion binding"/>
    <property type="evidence" value="ECO:0007669"/>
    <property type="project" value="InterPro"/>
</dbReference>
<keyword evidence="5" id="KW-0456">Lyase</keyword>
<evidence type="ECO:0000256" key="2">
    <source>
        <dbReference type="ARBA" id="ARBA00022723"/>
    </source>
</evidence>
<accession>A0A841JX47</accession>
<name>A0A841JX47_9BACT</name>
<dbReference type="Proteomes" id="UP000538666">
    <property type="component" value="Unassembled WGS sequence"/>
</dbReference>
<keyword evidence="2 4" id="KW-0479">Metal-binding</keyword>
<feature type="binding site" evidence="4">
    <location>
        <position position="89"/>
    </location>
    <ligand>
        <name>Zn(2+)</name>
        <dbReference type="ChEBI" id="CHEBI:29105"/>
    </ligand>
</feature>
<dbReference type="Pfam" id="PF00484">
    <property type="entry name" value="Pro_CA"/>
    <property type="match status" value="1"/>
</dbReference>
<sequence length="170" mass="18902">MSLIEHAIAASRKSAAHHDPSLANKPAPKVAILTCMDPRVNQLLEWLDIKPADADVIRNVGTAATDDVVRSLMFSIHVLGVRELMIVGHTGCGMEIFSEEDFEKHLHKQTGTWAISPDKFHCYTDVNLQTQKQVLKLKSHPWIPSNVVIRGFVFDLATGELREVTPKDGK</sequence>
<dbReference type="PANTHER" id="PTHR43175">
    <property type="entry name" value="CARBONIC ANHYDRASE"/>
    <property type="match status" value="1"/>
</dbReference>
<dbReference type="GO" id="GO:0004089">
    <property type="term" value="F:carbonate dehydratase activity"/>
    <property type="evidence" value="ECO:0007669"/>
    <property type="project" value="UniProtKB-EC"/>
</dbReference>
<evidence type="ECO:0000256" key="4">
    <source>
        <dbReference type="PIRSR" id="PIRSR601765-1"/>
    </source>
</evidence>
<reference evidence="5 6" key="1">
    <citation type="submission" date="2020-08" db="EMBL/GenBank/DDBJ databases">
        <title>Genomic Encyclopedia of Type Strains, Phase IV (KMG-IV): sequencing the most valuable type-strain genomes for metagenomic binning, comparative biology and taxonomic classification.</title>
        <authorList>
            <person name="Goeker M."/>
        </authorList>
    </citation>
    <scope>NUCLEOTIDE SEQUENCE [LARGE SCALE GENOMIC DNA]</scope>
    <source>
        <strain evidence="5 6">DSM 103733</strain>
    </source>
</reference>
<dbReference type="EMBL" id="JACHEK010000003">
    <property type="protein sequence ID" value="MBB6143561.1"/>
    <property type="molecule type" value="Genomic_DNA"/>
</dbReference>
<dbReference type="CDD" id="cd03379">
    <property type="entry name" value="beta_CA_cladeD"/>
    <property type="match status" value="1"/>
</dbReference>
<evidence type="ECO:0000313" key="6">
    <source>
        <dbReference type="Proteomes" id="UP000538666"/>
    </source>
</evidence>
<evidence type="ECO:0000256" key="3">
    <source>
        <dbReference type="ARBA" id="ARBA00022833"/>
    </source>
</evidence>
<feature type="binding site" evidence="4">
    <location>
        <position position="92"/>
    </location>
    <ligand>
        <name>Zn(2+)</name>
        <dbReference type="ChEBI" id="CHEBI:29105"/>
    </ligand>
</feature>
<dbReference type="PANTHER" id="PTHR43175:SF3">
    <property type="entry name" value="CARBON DISULFIDE HYDROLASE"/>
    <property type="match status" value="1"/>
</dbReference>
<dbReference type="InterPro" id="IPR036874">
    <property type="entry name" value="Carbonic_anhydrase_sf"/>
</dbReference>
<protein>
    <submittedName>
        <fullName evidence="5">Carbonic anhydrase</fullName>
        <ecNumber evidence="5">4.2.1.1</ecNumber>
    </submittedName>
</protein>
<dbReference type="OrthoDB" id="9792260at2"/>
<comment type="caution">
    <text evidence="5">The sequence shown here is derived from an EMBL/GenBank/DDBJ whole genome shotgun (WGS) entry which is preliminary data.</text>
</comment>
<evidence type="ECO:0000256" key="1">
    <source>
        <dbReference type="ARBA" id="ARBA00006217"/>
    </source>
</evidence>
<organism evidence="5 6">
    <name type="scientific">Silvibacterium bohemicum</name>
    <dbReference type="NCBI Taxonomy" id="1577686"/>
    <lineage>
        <taxon>Bacteria</taxon>
        <taxon>Pseudomonadati</taxon>
        <taxon>Acidobacteriota</taxon>
        <taxon>Terriglobia</taxon>
        <taxon>Terriglobales</taxon>
        <taxon>Acidobacteriaceae</taxon>
        <taxon>Silvibacterium</taxon>
    </lineage>
</organism>
<dbReference type="InterPro" id="IPR001765">
    <property type="entry name" value="Carbonic_anhydrase"/>
</dbReference>
<dbReference type="RefSeq" id="WP_050058817.1">
    <property type="nucleotide sequence ID" value="NZ_JACHEK010000003.1"/>
</dbReference>